<dbReference type="InterPro" id="IPR037271">
    <property type="entry name" value="PSII_PsbI_sf"/>
</dbReference>
<organism evidence="1">
    <name type="scientific">Symbiodinium sp. Mf1.05b</name>
    <dbReference type="NCBI Taxonomy" id="1240977"/>
    <lineage>
        <taxon>Eukaryota</taxon>
        <taxon>Sar</taxon>
        <taxon>Alveolata</taxon>
        <taxon>Dinophyceae</taxon>
        <taxon>Suessiales</taxon>
        <taxon>Symbiodiniaceae</taxon>
        <taxon>Symbiodinium</taxon>
    </lineage>
</organism>
<proteinExistence type="predicted"/>
<keyword evidence="1" id="KW-0934">Plastid</keyword>
<reference evidence="1" key="1">
    <citation type="journal article" date="2014" name="Genome Biol. Evol.">
        <title>Massive gene transfer and extensive RNA editing of a symbiotic dinoflagellate plastid genome.</title>
        <authorList>
            <person name="Mungpakdee S."/>
            <person name="Shinzato C."/>
            <person name="Takeuchi T."/>
            <person name="Kawashima T."/>
            <person name="Koyanagi R."/>
            <person name="Hisata K."/>
            <person name="Tanaka M."/>
            <person name="Goto H."/>
            <person name="Fujie M."/>
            <person name="Lin S."/>
            <person name="Satoh N."/>
            <person name="Shoguchi E."/>
        </authorList>
    </citation>
    <scope>NUCLEOTIDE SEQUENCE</scope>
    <source>
        <strain evidence="1">Mf1.05b</strain>
    </source>
</reference>
<dbReference type="AlphaFoldDB" id="A0A0A0N2T2"/>
<sequence length="35" mass="3734">MLRSCVYFVLALSCSLFIAGFLSGDLSRSSSNAAF</sequence>
<gene>
    <name evidence="1" type="primary">psbI</name>
</gene>
<name>A0A0A0N2T2_9DINO</name>
<dbReference type="SUPFAM" id="SSF161041">
    <property type="entry name" value="Photosystem II reaction center protein I, PsbI"/>
    <property type="match status" value="1"/>
</dbReference>
<accession>A0A0A0N2T2</accession>
<dbReference type="GO" id="GO:0015979">
    <property type="term" value="P:photosynthesis"/>
    <property type="evidence" value="ECO:0007669"/>
    <property type="project" value="InterPro"/>
</dbReference>
<protein>
    <submittedName>
        <fullName evidence="1">Photosystem II subunit I polypeptide</fullName>
    </submittedName>
</protein>
<geneLocation type="chloroplast" evidence="1"/>
<dbReference type="EMBL" id="JX094330">
    <property type="protein sequence ID" value="AGG19311.1"/>
    <property type="molecule type" value="Genomic_DNA"/>
</dbReference>
<evidence type="ECO:0000313" key="1">
    <source>
        <dbReference type="EMBL" id="AGG19311.1"/>
    </source>
</evidence>
<keyword evidence="1" id="KW-0150">Chloroplast</keyword>